<keyword evidence="2" id="KW-1185">Reference proteome</keyword>
<reference evidence="1" key="1">
    <citation type="submission" date="2023-06" db="EMBL/GenBank/DDBJ databases">
        <title>Cytophagales bacterium Strain LB-30, isolated from soil.</title>
        <authorList>
            <person name="Liu B."/>
        </authorList>
    </citation>
    <scope>NUCLEOTIDE SEQUENCE</scope>
    <source>
        <strain evidence="1">LB-30</strain>
    </source>
</reference>
<dbReference type="EMBL" id="JAUHJS010000001">
    <property type="protein sequence ID" value="MDN4163882.1"/>
    <property type="molecule type" value="Genomic_DNA"/>
</dbReference>
<name>A0ABT8F0A5_9BACT</name>
<evidence type="ECO:0000313" key="1">
    <source>
        <dbReference type="EMBL" id="MDN4163882.1"/>
    </source>
</evidence>
<accession>A0ABT8F0A5</accession>
<dbReference type="RefSeq" id="WP_320002411.1">
    <property type="nucleotide sequence ID" value="NZ_JAUHJS010000001.1"/>
</dbReference>
<organism evidence="1 2">
    <name type="scientific">Shiella aurantiaca</name>
    <dbReference type="NCBI Taxonomy" id="3058365"/>
    <lineage>
        <taxon>Bacteria</taxon>
        <taxon>Pseudomonadati</taxon>
        <taxon>Bacteroidota</taxon>
        <taxon>Cytophagia</taxon>
        <taxon>Cytophagales</taxon>
        <taxon>Shiellaceae</taxon>
        <taxon>Shiella</taxon>
    </lineage>
</organism>
<evidence type="ECO:0000313" key="2">
    <source>
        <dbReference type="Proteomes" id="UP001168552"/>
    </source>
</evidence>
<protein>
    <submittedName>
        <fullName evidence="1">Uncharacterized protein</fullName>
    </submittedName>
</protein>
<comment type="caution">
    <text evidence="1">The sequence shown here is derived from an EMBL/GenBank/DDBJ whole genome shotgun (WGS) entry which is preliminary data.</text>
</comment>
<gene>
    <name evidence="1" type="ORF">QWY31_00135</name>
</gene>
<proteinExistence type="predicted"/>
<dbReference type="Proteomes" id="UP001168552">
    <property type="component" value="Unassembled WGS sequence"/>
</dbReference>
<sequence length="69" mass="7835">MDNVISDKFGCQVIERSGRLFIRYDGGNIAVKMVEKEITAEEAKKAILSEEDAYQVIMSAIKREQNEPK</sequence>